<dbReference type="EMBL" id="JADIMA010000037">
    <property type="protein sequence ID" value="MBO8472772.1"/>
    <property type="molecule type" value="Genomic_DNA"/>
</dbReference>
<keyword evidence="1" id="KW-0732">Signal</keyword>
<evidence type="ECO:0000313" key="2">
    <source>
        <dbReference type="EMBL" id="MBO8472772.1"/>
    </source>
</evidence>
<name>A0A9D9NGJ9_9BACT</name>
<dbReference type="Proteomes" id="UP000823604">
    <property type="component" value="Unassembled WGS sequence"/>
</dbReference>
<reference evidence="2" key="1">
    <citation type="submission" date="2020-10" db="EMBL/GenBank/DDBJ databases">
        <authorList>
            <person name="Gilroy R."/>
        </authorList>
    </citation>
    <scope>NUCLEOTIDE SEQUENCE</scope>
    <source>
        <strain evidence="2">B1-8020</strain>
    </source>
</reference>
<gene>
    <name evidence="2" type="ORF">IAB81_04005</name>
</gene>
<evidence type="ECO:0000256" key="1">
    <source>
        <dbReference type="SAM" id="SignalP"/>
    </source>
</evidence>
<protein>
    <submittedName>
        <fullName evidence="2">Uncharacterized protein</fullName>
    </submittedName>
</protein>
<accession>A0A9D9NGJ9</accession>
<feature type="chain" id="PRO_5039329170" evidence="1">
    <location>
        <begin position="19"/>
        <end position="184"/>
    </location>
</feature>
<reference evidence="2" key="2">
    <citation type="journal article" date="2021" name="PeerJ">
        <title>Extensive microbial diversity within the chicken gut microbiome revealed by metagenomics and culture.</title>
        <authorList>
            <person name="Gilroy R."/>
            <person name="Ravi A."/>
            <person name="Getino M."/>
            <person name="Pursley I."/>
            <person name="Horton D.L."/>
            <person name="Alikhan N.F."/>
            <person name="Baker D."/>
            <person name="Gharbi K."/>
            <person name="Hall N."/>
            <person name="Watson M."/>
            <person name="Adriaenssens E.M."/>
            <person name="Foster-Nyarko E."/>
            <person name="Jarju S."/>
            <person name="Secka A."/>
            <person name="Antonio M."/>
            <person name="Oren A."/>
            <person name="Chaudhuri R.R."/>
            <person name="La Ragione R."/>
            <person name="Hildebrand F."/>
            <person name="Pallen M.J."/>
        </authorList>
    </citation>
    <scope>NUCLEOTIDE SEQUENCE</scope>
    <source>
        <strain evidence="2">B1-8020</strain>
    </source>
</reference>
<comment type="caution">
    <text evidence="2">The sequence shown here is derived from an EMBL/GenBank/DDBJ whole genome shotgun (WGS) entry which is preliminary data.</text>
</comment>
<organism evidence="2 3">
    <name type="scientific">Candidatus Merdivivens pullicola</name>
    <dbReference type="NCBI Taxonomy" id="2840872"/>
    <lineage>
        <taxon>Bacteria</taxon>
        <taxon>Pseudomonadati</taxon>
        <taxon>Bacteroidota</taxon>
        <taxon>Bacteroidia</taxon>
        <taxon>Bacteroidales</taxon>
        <taxon>Muribaculaceae</taxon>
        <taxon>Muribaculaceae incertae sedis</taxon>
        <taxon>Candidatus Merdivivens</taxon>
    </lineage>
</organism>
<evidence type="ECO:0000313" key="3">
    <source>
        <dbReference type="Proteomes" id="UP000823604"/>
    </source>
</evidence>
<feature type="signal peptide" evidence="1">
    <location>
        <begin position="1"/>
        <end position="18"/>
    </location>
</feature>
<proteinExistence type="predicted"/>
<sequence>MKKIILLLFILFPVAVYAEVLPDVPVKSITRGADKVKYAGSVSAGVAVMFPYVNTSHGVIFPGCNIYVGGSAEYLYAGRSFINVAADGRWFYPANGKVQGYVGLEAGVASILPGVTFDSSEGVEEYSPGSADFFVRPGLGLVVNFQKVSLDIGVKCGFTPQVTYWKSGKEIWYPIPFFGVGLWF</sequence>
<dbReference type="AlphaFoldDB" id="A0A9D9NGJ9"/>